<comment type="subcellular location">
    <subcellularLocation>
        <location evidence="1">Secreted</location>
        <location evidence="1">Extracellular space</location>
    </subcellularLocation>
</comment>
<reference evidence="9" key="2">
    <citation type="journal article" date="2017" name="Sci. Adv.">
        <title>A tail of two voltages: Proteomic comparison of the three electric organs of the electric eel.</title>
        <authorList>
            <person name="Traeger L.L."/>
            <person name="Sabat G."/>
            <person name="Barrett-Wilt G.A."/>
            <person name="Wells G.B."/>
            <person name="Sussman M.R."/>
        </authorList>
    </citation>
    <scope>NUCLEOTIDE SEQUENCE [LARGE SCALE GENOMIC DNA]</scope>
</reference>
<proteinExistence type="inferred from homology"/>
<gene>
    <name evidence="8" type="primary">GGH</name>
</gene>
<dbReference type="GO" id="GO:0005773">
    <property type="term" value="C:vacuole"/>
    <property type="evidence" value="ECO:0007669"/>
    <property type="project" value="TreeGrafter"/>
</dbReference>
<evidence type="ECO:0000256" key="3">
    <source>
        <dbReference type="ARBA" id="ARBA00022525"/>
    </source>
</evidence>
<dbReference type="EC" id="3.4.19.9" evidence="7"/>
<accession>A0A4W4FKL0</accession>
<comment type="catalytic activity">
    <reaction evidence="7">
        <text>(6S)-5,6,7,8-tetrahydrofolyl-(gamma-L-Glu)(n) + (n-1) H2O = (6S)-5,6,7,8-tetrahydrofolate + (n-1) L-glutamate</text>
        <dbReference type="Rhea" id="RHEA:56784"/>
        <dbReference type="Rhea" id="RHEA-COMP:14738"/>
        <dbReference type="ChEBI" id="CHEBI:15377"/>
        <dbReference type="ChEBI" id="CHEBI:29985"/>
        <dbReference type="ChEBI" id="CHEBI:57453"/>
        <dbReference type="ChEBI" id="CHEBI:141005"/>
        <dbReference type="EC" id="3.4.19.9"/>
    </reaction>
</comment>
<name>A0A4W4FKL0_ELEEL</name>
<evidence type="ECO:0000313" key="8">
    <source>
        <dbReference type="Ensembl" id="ENSEEEP00000024608.2"/>
    </source>
</evidence>
<dbReference type="InterPro" id="IPR015527">
    <property type="entry name" value="Pept_C26_g-glut_hydrolase"/>
</dbReference>
<feature type="active site" description="Proton donor" evidence="6">
    <location>
        <position position="221"/>
    </location>
</feature>
<sequence length="294" mass="33430">LVLQYPAQTSFSGILTQEVQDPDMKPYGRTYIPSSYVKYIESGGGRVIPISSVEFLNGRCLCSLFDRLLLIGGTVDLQTSDFAHAAKIYFRLALKANDVGDYFPIWGTCLGFQLLTVLVAEENLLSKTPAENISLPLNFTSGGAASSRMFEAFPPELLTALSQEALAANFHHFGVTDQMFMRNEKLRSFFSVLSLNKAENGVVFVSTMEGRKYPFYGVQWHPEVNRFQWNPLYSFPHSRNAERMSSLLAEFFVNEGRRSSHHFIQAEEESKELIYNYNPLYVANFTSYEQIYFF</sequence>
<feature type="active site" description="Nucleophile" evidence="6 7">
    <location>
        <position position="109"/>
    </location>
</feature>
<dbReference type="Proteomes" id="UP000314983">
    <property type="component" value="Chromosome 18"/>
</dbReference>
<dbReference type="PANTHER" id="PTHR11315">
    <property type="entry name" value="PROTEASE FAMILY C26 GAMMA-GLUTAMYL HYDROLASE"/>
    <property type="match status" value="1"/>
</dbReference>
<evidence type="ECO:0000256" key="1">
    <source>
        <dbReference type="ARBA" id="ARBA00004239"/>
    </source>
</evidence>
<dbReference type="PROSITE" id="PS51275">
    <property type="entry name" value="PEPTIDASE_C26_GGH"/>
    <property type="match status" value="1"/>
</dbReference>
<keyword evidence="5 7" id="KW-0378">Hydrolase</keyword>
<evidence type="ECO:0000313" key="9">
    <source>
        <dbReference type="Proteomes" id="UP000314983"/>
    </source>
</evidence>
<dbReference type="Pfam" id="PF07722">
    <property type="entry name" value="Peptidase_C26"/>
    <property type="match status" value="1"/>
</dbReference>
<dbReference type="FunFam" id="3.40.50.880:FF:000024">
    <property type="entry name" value="Folate gamma-glutamyl hydrolase"/>
    <property type="match status" value="1"/>
</dbReference>
<dbReference type="GO" id="GO:0034722">
    <property type="term" value="F:gamma-glutamyl-peptidase activity"/>
    <property type="evidence" value="ECO:0007669"/>
    <property type="project" value="UniProtKB-UniRule"/>
</dbReference>
<reference evidence="8" key="3">
    <citation type="submission" date="2020-05" db="EMBL/GenBank/DDBJ databases">
        <title>Electrophorus electricus (electric eel) genome, fEleEle1, primary haplotype.</title>
        <authorList>
            <person name="Myers G."/>
            <person name="Meyer A."/>
            <person name="Fedrigo O."/>
            <person name="Formenti G."/>
            <person name="Rhie A."/>
            <person name="Tracey A."/>
            <person name="Sims Y."/>
            <person name="Jarvis E.D."/>
        </authorList>
    </citation>
    <scope>NUCLEOTIDE SEQUENCE [LARGE SCALE GENOMIC DNA]</scope>
</reference>
<reference evidence="8" key="4">
    <citation type="submission" date="2025-08" db="UniProtKB">
        <authorList>
            <consortium name="Ensembl"/>
        </authorList>
    </citation>
    <scope>IDENTIFICATION</scope>
</reference>
<evidence type="ECO:0000256" key="2">
    <source>
        <dbReference type="ARBA" id="ARBA00011083"/>
    </source>
</evidence>
<protein>
    <recommendedName>
        <fullName evidence="7">folate gamma-glutamyl hydrolase</fullName>
        <ecNumber evidence="7">3.4.19.9</ecNumber>
    </recommendedName>
</protein>
<dbReference type="InterPro" id="IPR029062">
    <property type="entry name" value="Class_I_gatase-like"/>
</dbReference>
<comment type="similarity">
    <text evidence="2">Belongs to the peptidase C26 family.</text>
</comment>
<dbReference type="Gene3D" id="3.40.50.880">
    <property type="match status" value="1"/>
</dbReference>
<dbReference type="SUPFAM" id="SSF52317">
    <property type="entry name" value="Class I glutamine amidotransferase-like"/>
    <property type="match status" value="1"/>
</dbReference>
<dbReference type="GO" id="GO:0046900">
    <property type="term" value="P:tetrahydrofolylpolyglutamate metabolic process"/>
    <property type="evidence" value="ECO:0007669"/>
    <property type="project" value="TreeGrafter"/>
</dbReference>
<evidence type="ECO:0000256" key="4">
    <source>
        <dbReference type="ARBA" id="ARBA00022729"/>
    </source>
</evidence>
<dbReference type="AlphaFoldDB" id="A0A4W4FKL0"/>
<organism evidence="8 9">
    <name type="scientific">Electrophorus electricus</name>
    <name type="common">Electric eel</name>
    <name type="synonym">Gymnotus electricus</name>
    <dbReference type="NCBI Taxonomy" id="8005"/>
    <lineage>
        <taxon>Eukaryota</taxon>
        <taxon>Metazoa</taxon>
        <taxon>Chordata</taxon>
        <taxon>Craniata</taxon>
        <taxon>Vertebrata</taxon>
        <taxon>Euteleostomi</taxon>
        <taxon>Actinopterygii</taxon>
        <taxon>Neopterygii</taxon>
        <taxon>Teleostei</taxon>
        <taxon>Ostariophysi</taxon>
        <taxon>Gymnotiformes</taxon>
        <taxon>Gymnotoidei</taxon>
        <taxon>Gymnotidae</taxon>
        <taxon>Electrophorus</taxon>
    </lineage>
</organism>
<feature type="active site" evidence="7">
    <location>
        <position position="221"/>
    </location>
</feature>
<dbReference type="GeneTree" id="ENSGT00490000043388"/>
<evidence type="ECO:0000256" key="5">
    <source>
        <dbReference type="ARBA" id="ARBA00022801"/>
    </source>
</evidence>
<evidence type="ECO:0000256" key="6">
    <source>
        <dbReference type="PIRSR" id="PIRSR615527-1"/>
    </source>
</evidence>
<reference evidence="8" key="5">
    <citation type="submission" date="2025-09" db="UniProtKB">
        <authorList>
            <consortium name="Ensembl"/>
        </authorList>
    </citation>
    <scope>IDENTIFICATION</scope>
</reference>
<dbReference type="InterPro" id="IPR011697">
    <property type="entry name" value="Peptidase_C26"/>
</dbReference>
<keyword evidence="4" id="KW-0732">Signal</keyword>
<keyword evidence="3" id="KW-0964">Secreted</keyword>
<dbReference type="PROSITE" id="PS51273">
    <property type="entry name" value="GATASE_TYPE_1"/>
    <property type="match status" value="1"/>
</dbReference>
<keyword evidence="9" id="KW-1185">Reference proteome</keyword>
<dbReference type="GO" id="GO:0005576">
    <property type="term" value="C:extracellular region"/>
    <property type="evidence" value="ECO:0007669"/>
    <property type="project" value="UniProtKB-SubCell"/>
</dbReference>
<reference evidence="9" key="1">
    <citation type="journal article" date="2014" name="Science">
        <title>Nonhuman genetics. Genomic basis for the convergent evolution of electric organs.</title>
        <authorList>
            <person name="Gallant J.R."/>
            <person name="Traeger L.L."/>
            <person name="Volkening J.D."/>
            <person name="Moffett H."/>
            <person name="Chen P.H."/>
            <person name="Novina C.D."/>
            <person name="Phillips G.N.Jr."/>
            <person name="Anand R."/>
            <person name="Wells G.B."/>
            <person name="Pinch M."/>
            <person name="Guth R."/>
            <person name="Unguez G.A."/>
            <person name="Albert J.S."/>
            <person name="Zakon H.H."/>
            <person name="Samanta M.P."/>
            <person name="Sussman M.R."/>
        </authorList>
    </citation>
    <scope>NUCLEOTIDE SEQUENCE [LARGE SCALE GENOMIC DNA]</scope>
</reference>
<dbReference type="Ensembl" id="ENSEEET00000024892.2">
    <property type="protein sequence ID" value="ENSEEEP00000024608.2"/>
    <property type="gene ID" value="ENSEEEG00000011918.2"/>
</dbReference>
<evidence type="ECO:0000256" key="7">
    <source>
        <dbReference type="PROSITE-ProRule" id="PRU00607"/>
    </source>
</evidence>
<dbReference type="PANTHER" id="PTHR11315:SF1">
    <property type="entry name" value="FOLATE GAMMA-GLUTAMYL HYDROLASE"/>
    <property type="match status" value="1"/>
</dbReference>